<dbReference type="Gene3D" id="3.90.550.10">
    <property type="entry name" value="Spore Coat Polysaccharide Biosynthesis Protein SpsA, Chain A"/>
    <property type="match status" value="1"/>
</dbReference>
<dbReference type="CDD" id="cd02509">
    <property type="entry name" value="GDP-M1P_Guanylyltransferase"/>
    <property type="match status" value="1"/>
</dbReference>
<dbReference type="GO" id="GO:0009298">
    <property type="term" value="P:GDP-mannose biosynthetic process"/>
    <property type="evidence" value="ECO:0007669"/>
    <property type="project" value="TreeGrafter"/>
</dbReference>
<accession>A0A9Q4XV82</accession>
<name>A0A9Q4XV82_CLOBO</name>
<dbReference type="InterPro" id="IPR005835">
    <property type="entry name" value="NTP_transferase_dom"/>
</dbReference>
<keyword evidence="4 10" id="KW-0548">Nucleotidyltransferase</keyword>
<dbReference type="PANTHER" id="PTHR46390:SF1">
    <property type="entry name" value="MANNOSE-1-PHOSPHATE GUANYLYLTRANSFERASE"/>
    <property type="match status" value="1"/>
</dbReference>
<dbReference type="Pfam" id="PF00483">
    <property type="entry name" value="NTP_transferase"/>
    <property type="match status" value="1"/>
</dbReference>
<gene>
    <name evidence="10" type="ORF">FDF67_09005</name>
</gene>
<feature type="domain" description="MannoseP isomerase/GMP-like beta-helix" evidence="9">
    <location>
        <begin position="298"/>
        <end position="344"/>
    </location>
</feature>
<dbReference type="InterPro" id="IPR029044">
    <property type="entry name" value="Nucleotide-diphossugar_trans"/>
</dbReference>
<dbReference type="InterPro" id="IPR054566">
    <property type="entry name" value="ManC/GMP-like_b-helix"/>
</dbReference>
<dbReference type="Proteomes" id="UP000785180">
    <property type="component" value="Unassembled WGS sequence"/>
</dbReference>
<reference evidence="10" key="1">
    <citation type="submission" date="2019-04" db="EMBL/GenBank/DDBJ databases">
        <title>Genome sequencing of Clostridium botulinum Groups I-IV and Clostridium butyricum.</title>
        <authorList>
            <person name="Brunt J."/>
            <person name="Van Vliet A.H.M."/>
            <person name="Stringer S.C."/>
            <person name="Carter A.T."/>
            <person name="Peck M.W."/>
        </authorList>
    </citation>
    <scope>NUCLEOTIDE SEQUENCE</scope>
    <source>
        <strain evidence="10">7221C</strain>
    </source>
</reference>
<dbReference type="InterPro" id="IPR049577">
    <property type="entry name" value="GMPP_N"/>
</dbReference>
<proteinExistence type="inferred from homology"/>
<dbReference type="Pfam" id="PF22640">
    <property type="entry name" value="ManC_GMP_beta-helix"/>
    <property type="match status" value="1"/>
</dbReference>
<organism evidence="10 11">
    <name type="scientific">Clostridium botulinum</name>
    <dbReference type="NCBI Taxonomy" id="1491"/>
    <lineage>
        <taxon>Bacteria</taxon>
        <taxon>Bacillati</taxon>
        <taxon>Bacillota</taxon>
        <taxon>Clostridia</taxon>
        <taxon>Eubacteriales</taxon>
        <taxon>Clostridiaceae</taxon>
        <taxon>Clostridium</taxon>
    </lineage>
</organism>
<evidence type="ECO:0000256" key="1">
    <source>
        <dbReference type="ARBA" id="ARBA00006115"/>
    </source>
</evidence>
<feature type="domain" description="Nucleotidyl transferase" evidence="8">
    <location>
        <begin position="4"/>
        <end position="279"/>
    </location>
</feature>
<comment type="caution">
    <text evidence="10">The sequence shown here is derived from an EMBL/GenBank/DDBJ whole genome shotgun (WGS) entry which is preliminary data.</text>
</comment>
<dbReference type="EC" id="2.7.7.13" evidence="2"/>
<dbReference type="GO" id="GO:0005525">
    <property type="term" value="F:GTP binding"/>
    <property type="evidence" value="ECO:0007669"/>
    <property type="project" value="UniProtKB-KW"/>
</dbReference>
<dbReference type="GO" id="GO:0004475">
    <property type="term" value="F:mannose-1-phosphate guanylyltransferase (GTP) activity"/>
    <property type="evidence" value="ECO:0007669"/>
    <property type="project" value="UniProtKB-EC"/>
</dbReference>
<dbReference type="FunFam" id="3.90.550.10:FF:000046">
    <property type="entry name" value="Mannose-1-phosphate guanylyltransferase (GDP)"/>
    <property type="match status" value="1"/>
</dbReference>
<evidence type="ECO:0000313" key="11">
    <source>
        <dbReference type="Proteomes" id="UP000785180"/>
    </source>
</evidence>
<dbReference type="PANTHER" id="PTHR46390">
    <property type="entry name" value="MANNOSE-1-PHOSPHATE GUANYLYLTRANSFERASE"/>
    <property type="match status" value="1"/>
</dbReference>
<keyword evidence="3" id="KW-0808">Transferase</keyword>
<protein>
    <recommendedName>
        <fullName evidence="2">mannose-1-phosphate guanylyltransferase</fullName>
        <ecNumber evidence="2">2.7.7.13</ecNumber>
    </recommendedName>
</protein>
<keyword evidence="5" id="KW-0547">Nucleotide-binding</keyword>
<sequence>MIYALILAGGKGTRLYPLSREKSPKQFLKIVNEKSFLRNTVDRISSIIDKQNTYVVTNKDYIDKIKDELSDINKDNIFIEPANKETATCIGLSAVKLLKKDKDATMVVLPSDHFINQEKLFVDTIKQAVEIAERRRGLITIGIKPTRPETGYGYIQMGSRIHGNIPTFKITRFTEKPNLEIAKDFLIDGNYLWNSGMFVWRADVYLREMQKYLPEMYQSLIEIYKNVGLDQEEETINQQYELIDGISVDFGIMQKTRKAYVIKSEFQWDDIGSFSAMSRFADNCRGNSVKGKAFMEQSENCFVLGKEKLIIGFGIKDLIIVDSGDVLLVMDKNRDQEIKHLVNLLKEKHKYDEYL</sequence>
<dbReference type="SUPFAM" id="SSF159283">
    <property type="entry name" value="Guanosine diphospho-D-mannose pyrophosphorylase/mannose-6-phosphate isomerase linker domain"/>
    <property type="match status" value="1"/>
</dbReference>
<comment type="similarity">
    <text evidence="1">Belongs to the mannose-6-phosphate isomerase type 2 family.</text>
</comment>
<keyword evidence="6" id="KW-0342">GTP-binding</keyword>
<dbReference type="AlphaFoldDB" id="A0A9Q4XV82"/>
<evidence type="ECO:0000256" key="3">
    <source>
        <dbReference type="ARBA" id="ARBA00022679"/>
    </source>
</evidence>
<dbReference type="SUPFAM" id="SSF53448">
    <property type="entry name" value="Nucleotide-diphospho-sugar transferases"/>
    <property type="match status" value="1"/>
</dbReference>
<dbReference type="InterPro" id="IPR051161">
    <property type="entry name" value="Mannose-6P_isomerase_type2"/>
</dbReference>
<evidence type="ECO:0000256" key="5">
    <source>
        <dbReference type="ARBA" id="ARBA00022741"/>
    </source>
</evidence>
<evidence type="ECO:0000256" key="6">
    <source>
        <dbReference type="ARBA" id="ARBA00023134"/>
    </source>
</evidence>
<evidence type="ECO:0000259" key="8">
    <source>
        <dbReference type="Pfam" id="PF00483"/>
    </source>
</evidence>
<evidence type="ECO:0000256" key="7">
    <source>
        <dbReference type="ARBA" id="ARBA00047343"/>
    </source>
</evidence>
<dbReference type="EMBL" id="SXDK01000013">
    <property type="protein sequence ID" value="NFU60330.1"/>
    <property type="molecule type" value="Genomic_DNA"/>
</dbReference>
<evidence type="ECO:0000256" key="2">
    <source>
        <dbReference type="ARBA" id="ARBA00012387"/>
    </source>
</evidence>
<evidence type="ECO:0000256" key="4">
    <source>
        <dbReference type="ARBA" id="ARBA00022695"/>
    </source>
</evidence>
<comment type="catalytic activity">
    <reaction evidence="7">
        <text>alpha-D-mannose 1-phosphate + GTP + H(+) = GDP-alpha-D-mannose + diphosphate</text>
        <dbReference type="Rhea" id="RHEA:15229"/>
        <dbReference type="ChEBI" id="CHEBI:15378"/>
        <dbReference type="ChEBI" id="CHEBI:33019"/>
        <dbReference type="ChEBI" id="CHEBI:37565"/>
        <dbReference type="ChEBI" id="CHEBI:57527"/>
        <dbReference type="ChEBI" id="CHEBI:58409"/>
        <dbReference type="EC" id="2.7.7.13"/>
    </reaction>
</comment>
<evidence type="ECO:0000259" key="9">
    <source>
        <dbReference type="Pfam" id="PF22640"/>
    </source>
</evidence>
<evidence type="ECO:0000313" key="10">
    <source>
        <dbReference type="EMBL" id="NFU60330.1"/>
    </source>
</evidence>